<protein>
    <submittedName>
        <fullName evidence="1">Uncharacterized protein</fullName>
    </submittedName>
</protein>
<accession>E2BV11</accession>
<dbReference type="AlphaFoldDB" id="E2BV11"/>
<reference evidence="1 2" key="1">
    <citation type="journal article" date="2010" name="Science">
        <title>Genomic comparison of the ants Camponotus floridanus and Harpegnathos saltator.</title>
        <authorList>
            <person name="Bonasio R."/>
            <person name="Zhang G."/>
            <person name="Ye C."/>
            <person name="Mutti N.S."/>
            <person name="Fang X."/>
            <person name="Qin N."/>
            <person name="Donahue G."/>
            <person name="Yang P."/>
            <person name="Li Q."/>
            <person name="Li C."/>
            <person name="Zhang P."/>
            <person name="Huang Z."/>
            <person name="Berger S.L."/>
            <person name="Reinberg D."/>
            <person name="Wang J."/>
            <person name="Liebig J."/>
        </authorList>
    </citation>
    <scope>NUCLEOTIDE SEQUENCE [LARGE SCALE GENOMIC DNA]</scope>
    <source>
        <strain evidence="1 2">R22 G/1</strain>
    </source>
</reference>
<proteinExistence type="predicted"/>
<dbReference type="Proteomes" id="UP000008237">
    <property type="component" value="Unassembled WGS sequence"/>
</dbReference>
<sequence>MTSYVASDWRIAVIAYVSSVKAIFPPVSATGRNVAKITSAMAMILWLVTVTLVVSTTTTANASGLKCDSVRPYFENEGFPSSDIPKEAISLEQFLSSYDSEFLKHTNNIDLVCPKMRYLCCVLLYFIELSDLREFDLLLERVTFNLFYAISSAERKLADNISRYAGRLWDTREHEKNRISCSEKQLRHANDQIFDKSQTGGGSDC</sequence>
<keyword evidence="2" id="KW-1185">Reference proteome</keyword>
<evidence type="ECO:0000313" key="1">
    <source>
        <dbReference type="EMBL" id="EFN80462.1"/>
    </source>
</evidence>
<dbReference type="STRING" id="610380.E2BV11"/>
<organism evidence="2">
    <name type="scientific">Harpegnathos saltator</name>
    <name type="common">Jerdon's jumping ant</name>
    <dbReference type="NCBI Taxonomy" id="610380"/>
    <lineage>
        <taxon>Eukaryota</taxon>
        <taxon>Metazoa</taxon>
        <taxon>Ecdysozoa</taxon>
        <taxon>Arthropoda</taxon>
        <taxon>Hexapoda</taxon>
        <taxon>Insecta</taxon>
        <taxon>Pterygota</taxon>
        <taxon>Neoptera</taxon>
        <taxon>Endopterygota</taxon>
        <taxon>Hymenoptera</taxon>
        <taxon>Apocrita</taxon>
        <taxon>Aculeata</taxon>
        <taxon>Formicoidea</taxon>
        <taxon>Formicidae</taxon>
        <taxon>Ponerinae</taxon>
        <taxon>Ponerini</taxon>
        <taxon>Harpegnathos</taxon>
    </lineage>
</organism>
<evidence type="ECO:0000313" key="2">
    <source>
        <dbReference type="Proteomes" id="UP000008237"/>
    </source>
</evidence>
<gene>
    <name evidence="1" type="ORF">EAI_15909</name>
</gene>
<dbReference type="EMBL" id="GL450786">
    <property type="protein sequence ID" value="EFN80462.1"/>
    <property type="molecule type" value="Genomic_DNA"/>
</dbReference>
<dbReference type="InParanoid" id="E2BV11"/>
<name>E2BV11_HARSA</name>